<dbReference type="PRINTS" id="PR00138">
    <property type="entry name" value="MATRIXIN"/>
</dbReference>
<feature type="chain" id="PRO_5009533843" description="Peptidase metallopeptidase domain-containing protein" evidence="6">
    <location>
        <begin position="32"/>
        <end position="272"/>
    </location>
</feature>
<dbReference type="GO" id="GO:0030198">
    <property type="term" value="P:extracellular matrix organization"/>
    <property type="evidence" value="ECO:0007669"/>
    <property type="project" value="TreeGrafter"/>
</dbReference>
<dbReference type="AlphaFoldDB" id="A0A1F7YXU9"/>
<feature type="signal peptide" evidence="6">
    <location>
        <begin position="1"/>
        <end position="31"/>
    </location>
</feature>
<dbReference type="GO" id="GO:0008270">
    <property type="term" value="F:zinc ion binding"/>
    <property type="evidence" value="ECO:0007669"/>
    <property type="project" value="InterPro"/>
</dbReference>
<feature type="domain" description="Peptidase metallopeptidase" evidence="7">
    <location>
        <begin position="94"/>
        <end position="271"/>
    </location>
</feature>
<keyword evidence="1" id="KW-0645">Protease</keyword>
<evidence type="ECO:0000256" key="4">
    <source>
        <dbReference type="ARBA" id="ARBA00022833"/>
    </source>
</evidence>
<dbReference type="InterPro" id="IPR021190">
    <property type="entry name" value="Pept_M10A"/>
</dbReference>
<dbReference type="SMART" id="SM00235">
    <property type="entry name" value="ZnMc"/>
    <property type="match status" value="1"/>
</dbReference>
<dbReference type="EMBL" id="MGGP01000024">
    <property type="protein sequence ID" value="OGM31558.1"/>
    <property type="molecule type" value="Genomic_DNA"/>
</dbReference>
<keyword evidence="4" id="KW-0862">Zinc</keyword>
<evidence type="ECO:0000256" key="5">
    <source>
        <dbReference type="ARBA" id="ARBA00023049"/>
    </source>
</evidence>
<accession>A0A1F7YXU9</accession>
<evidence type="ECO:0000313" key="8">
    <source>
        <dbReference type="EMBL" id="OGM31558.1"/>
    </source>
</evidence>
<dbReference type="Gene3D" id="3.40.390.10">
    <property type="entry name" value="Collagenase (Catalytic Domain)"/>
    <property type="match status" value="1"/>
</dbReference>
<dbReference type="InterPro" id="IPR001818">
    <property type="entry name" value="Pept_M10_metallopeptidase"/>
</dbReference>
<dbReference type="GO" id="GO:0006508">
    <property type="term" value="P:proteolysis"/>
    <property type="evidence" value="ECO:0007669"/>
    <property type="project" value="UniProtKB-KW"/>
</dbReference>
<dbReference type="PANTHER" id="PTHR10201:SF323">
    <property type="entry name" value="MATRIX METALLOPROTEINASE-21"/>
    <property type="match status" value="1"/>
</dbReference>
<organism evidence="8 9">
    <name type="scientific">Candidatus Woesebacteria bacterium RIFCSPHIGHO2_01_FULL_44_21</name>
    <dbReference type="NCBI Taxonomy" id="1802503"/>
    <lineage>
        <taxon>Bacteria</taxon>
        <taxon>Candidatus Woeseibacteriota</taxon>
    </lineage>
</organism>
<dbReference type="GO" id="GO:0004222">
    <property type="term" value="F:metalloendopeptidase activity"/>
    <property type="evidence" value="ECO:0007669"/>
    <property type="project" value="InterPro"/>
</dbReference>
<evidence type="ECO:0000256" key="3">
    <source>
        <dbReference type="ARBA" id="ARBA00022801"/>
    </source>
</evidence>
<dbReference type="GO" id="GO:0031012">
    <property type="term" value="C:extracellular matrix"/>
    <property type="evidence" value="ECO:0007669"/>
    <property type="project" value="InterPro"/>
</dbReference>
<reference evidence="8 9" key="1">
    <citation type="journal article" date="2016" name="Nat. Commun.">
        <title>Thousands of microbial genomes shed light on interconnected biogeochemical processes in an aquifer system.</title>
        <authorList>
            <person name="Anantharaman K."/>
            <person name="Brown C.T."/>
            <person name="Hug L.A."/>
            <person name="Sharon I."/>
            <person name="Castelle C.J."/>
            <person name="Probst A.J."/>
            <person name="Thomas B.C."/>
            <person name="Singh A."/>
            <person name="Wilkins M.J."/>
            <person name="Karaoz U."/>
            <person name="Brodie E.L."/>
            <person name="Williams K.H."/>
            <person name="Hubbard S.S."/>
            <person name="Banfield J.F."/>
        </authorList>
    </citation>
    <scope>NUCLEOTIDE SEQUENCE [LARGE SCALE GENOMIC DNA]</scope>
</reference>
<keyword evidence="3" id="KW-0378">Hydrolase</keyword>
<dbReference type="SUPFAM" id="SSF55486">
    <property type="entry name" value="Metalloproteases ('zincins'), catalytic domain"/>
    <property type="match status" value="1"/>
</dbReference>
<sequence>MTLVTLGKRLLVSLFLFLGLLLVLGSNTLHAANYQTKATQTVSILGEANVGGDKAYVEVLVEVPYGENARAVAEATLKRVYPDVRPLSSDYTLVGLVWDQFLDNIVGNGQVVVNYNNSKSPVTSARDRLLSAMSTWTSVESSNFAFSYGNDTTRCPTLVRECKGPQYFDGNNDVGWVNIAERGVLGVTWFSTTRDEFDMAIDNRDFKWYGGTGLSLAGQIDLETVYLHELGHGAGLGHSSIEGAVMEPYYDGVRRALHQDDINGISSLYPQN</sequence>
<dbReference type="PANTHER" id="PTHR10201">
    <property type="entry name" value="MATRIX METALLOPROTEINASE"/>
    <property type="match status" value="1"/>
</dbReference>
<evidence type="ECO:0000259" key="7">
    <source>
        <dbReference type="SMART" id="SM00235"/>
    </source>
</evidence>
<proteinExistence type="predicted"/>
<dbReference type="GO" id="GO:0030574">
    <property type="term" value="P:collagen catabolic process"/>
    <property type="evidence" value="ECO:0007669"/>
    <property type="project" value="TreeGrafter"/>
</dbReference>
<protein>
    <recommendedName>
        <fullName evidence="7">Peptidase metallopeptidase domain-containing protein</fullName>
    </recommendedName>
</protein>
<keyword evidence="5" id="KW-0482">Metalloprotease</keyword>
<evidence type="ECO:0000256" key="2">
    <source>
        <dbReference type="ARBA" id="ARBA00022723"/>
    </source>
</evidence>
<evidence type="ECO:0000313" key="9">
    <source>
        <dbReference type="Proteomes" id="UP000178870"/>
    </source>
</evidence>
<keyword evidence="6" id="KW-0732">Signal</keyword>
<dbReference type="InterPro" id="IPR024079">
    <property type="entry name" value="MetalloPept_cat_dom_sf"/>
</dbReference>
<keyword evidence="2" id="KW-0479">Metal-binding</keyword>
<evidence type="ECO:0000256" key="1">
    <source>
        <dbReference type="ARBA" id="ARBA00022670"/>
    </source>
</evidence>
<dbReference type="Proteomes" id="UP000178870">
    <property type="component" value="Unassembled WGS sequence"/>
</dbReference>
<name>A0A1F7YXU9_9BACT</name>
<dbReference type="Pfam" id="PF00413">
    <property type="entry name" value="Peptidase_M10"/>
    <property type="match status" value="1"/>
</dbReference>
<evidence type="ECO:0000256" key="6">
    <source>
        <dbReference type="SAM" id="SignalP"/>
    </source>
</evidence>
<dbReference type="InterPro" id="IPR006026">
    <property type="entry name" value="Peptidase_Metallo"/>
</dbReference>
<comment type="caution">
    <text evidence="8">The sequence shown here is derived from an EMBL/GenBank/DDBJ whole genome shotgun (WGS) entry which is preliminary data.</text>
</comment>
<gene>
    <name evidence="8" type="ORF">A2803_02370</name>
</gene>